<dbReference type="EMBL" id="FNDD01000002">
    <property type="protein sequence ID" value="SDG76166.1"/>
    <property type="molecule type" value="Genomic_DNA"/>
</dbReference>
<gene>
    <name evidence="1" type="ORF">SAMN04488136_102209</name>
    <name evidence="2" type="ORF">SAMN04488136_10413</name>
</gene>
<protein>
    <recommendedName>
        <fullName evidence="4">DUF1177 domain-containing protein</fullName>
    </recommendedName>
</protein>
<sequence>MTLKQTLEFYELLDDAHIDGAQVAEKFYGRDHTKVSRDRVTGSKGFTDVLKIEIVGTQGKAQGGSAPTLGVIGRLGGIGARPARIGLVSDADGAIAALAVADKLATMAAKGDRLAGDVIITTHICPNAPVRPHKPVDFMDSPVTTAEILGYEVDERCDAVISIDTTKGNRFLNQRGVAISPTVKQGYILHPAEDLLRLMEFVSGEPALCLPLSTADITPYSNNLYHINSIMQPATATDAPVVGLALTTQVAVPGCATGASHETDIAYAAKFCIEVAKAYGRGECDFYDAEQFNGLVAHYGSMQHLVTDPMQA</sequence>
<evidence type="ECO:0000313" key="1">
    <source>
        <dbReference type="EMBL" id="SDG76166.1"/>
    </source>
</evidence>
<dbReference type="Proteomes" id="UP000198854">
    <property type="component" value="Unassembled WGS sequence"/>
</dbReference>
<accession>A0A1G7XTA1</accession>
<dbReference type="OrthoDB" id="9782903at2"/>
<reference evidence="2 3" key="1">
    <citation type="submission" date="2016-10" db="EMBL/GenBank/DDBJ databases">
        <authorList>
            <person name="de Groot N.N."/>
        </authorList>
    </citation>
    <scope>NUCLEOTIDE SEQUENCE [LARGE SCALE GENOMIC DNA]</scope>
    <source>
        <strain evidence="2 3">CGMCC 1.10228</strain>
    </source>
</reference>
<name>A0A1G7XTA1_9VIBR</name>
<keyword evidence="3" id="KW-1185">Reference proteome</keyword>
<evidence type="ECO:0000313" key="3">
    <source>
        <dbReference type="Proteomes" id="UP000198854"/>
    </source>
</evidence>
<dbReference type="EMBL" id="FNDD01000004">
    <property type="protein sequence ID" value="SDG87419.1"/>
    <property type="molecule type" value="Genomic_DNA"/>
</dbReference>
<dbReference type="InterPro" id="IPR009561">
    <property type="entry name" value="DUF1177"/>
</dbReference>
<evidence type="ECO:0000313" key="2">
    <source>
        <dbReference type="EMBL" id="SDG87419.1"/>
    </source>
</evidence>
<dbReference type="Pfam" id="PF06675">
    <property type="entry name" value="DUF1177"/>
    <property type="match status" value="1"/>
</dbReference>
<dbReference type="AlphaFoldDB" id="A0A1G7XTA1"/>
<evidence type="ECO:0008006" key="4">
    <source>
        <dbReference type="Google" id="ProtNLM"/>
    </source>
</evidence>
<proteinExistence type="predicted"/>
<organism evidence="2 3">
    <name type="scientific">Vibrio xiamenensis</name>
    <dbReference type="NCBI Taxonomy" id="861298"/>
    <lineage>
        <taxon>Bacteria</taxon>
        <taxon>Pseudomonadati</taxon>
        <taxon>Pseudomonadota</taxon>
        <taxon>Gammaproteobacteria</taxon>
        <taxon>Vibrionales</taxon>
        <taxon>Vibrionaceae</taxon>
        <taxon>Vibrio</taxon>
    </lineage>
</organism>
<dbReference type="RefSeq" id="WP_093269289.1">
    <property type="nucleotide sequence ID" value="NZ_FNDD01000002.1"/>
</dbReference>
<dbReference type="STRING" id="861298.SAMN04488136_102209"/>